<sequence length="517" mass="57618">MRHYYYVLVTLLLIALSSCRNDFSFEPSTGNLEFSKDTIYLDTVFTNIGSSTYTLKVYNRSNKDIKIPSVRLGQGDASKYRLMVDGIPGKVFNNVELLAKDSMYIFVETTINYNDFSAPDAQYLYTDKIEFDYGTNYQKVDLVTLVKDAYFIYPGRTNGVYEQVEVGVDENGNTLTTRGRNLNHSHPTNGDEFLWKKDKPYVIYGYAAVPSGETLNVQAGARIHFHAESGLIVQQGASLKVAGTKSVTEALENEVIFEGDRLEQDFSEVPGQWGTIWLRNGSTAHDLKNLTIKNAVVGILTEGNDGTDETLKLTNVQIYNSANVGLLARNAHIKGDNIVINRAGQAALACTFGGKYLFRQSTFVNYWSRPNQVAVAIDNGSDQQLIPLEMAQFDNCILFGSSNIPLSMTRNNSQAFNFRFNNCLIKFFDVAQQFSNNNLYPIANTTDYSNCRIAVNSNSFKPDFKNPNKNQLIIGNNSDAKAFGTTMTNPFLEDILGNVRPNGGSDLGAYNHVIFEN</sequence>
<gene>
    <name evidence="1" type="ORF">E6C50_03870</name>
</gene>
<keyword evidence="2" id="KW-1185">Reference proteome</keyword>
<dbReference type="RefSeq" id="WP_136401872.1">
    <property type="nucleotide sequence ID" value="NZ_SSNZ01000001.1"/>
</dbReference>
<evidence type="ECO:0000313" key="1">
    <source>
        <dbReference type="EMBL" id="THF53349.1"/>
    </source>
</evidence>
<accession>A0A4S4A4E4</accession>
<organism evidence="1 2">
    <name type="scientific">Flavobacterium supellecticarium</name>
    <dbReference type="NCBI Taxonomy" id="2565924"/>
    <lineage>
        <taxon>Bacteria</taxon>
        <taxon>Pseudomonadati</taxon>
        <taxon>Bacteroidota</taxon>
        <taxon>Flavobacteriia</taxon>
        <taxon>Flavobacteriales</taxon>
        <taxon>Flavobacteriaceae</taxon>
        <taxon>Flavobacterium</taxon>
    </lineage>
</organism>
<comment type="caution">
    <text evidence="1">The sequence shown here is derived from an EMBL/GenBank/DDBJ whole genome shotgun (WGS) entry which is preliminary data.</text>
</comment>
<dbReference type="EMBL" id="SSNZ01000001">
    <property type="protein sequence ID" value="THF53349.1"/>
    <property type="molecule type" value="Genomic_DNA"/>
</dbReference>
<dbReference type="PROSITE" id="PS51257">
    <property type="entry name" value="PROKAR_LIPOPROTEIN"/>
    <property type="match status" value="1"/>
</dbReference>
<proteinExistence type="predicted"/>
<dbReference type="OrthoDB" id="1111178at2"/>
<dbReference type="AlphaFoldDB" id="A0A4S4A4E4"/>
<reference evidence="1 2" key="1">
    <citation type="submission" date="2019-04" db="EMBL/GenBank/DDBJ databases">
        <title>Flavobacterium sp. nov. isolated from construction timber.</title>
        <authorList>
            <person name="Lin S.-Y."/>
            <person name="Chang C.-T."/>
            <person name="Young C.-C."/>
        </authorList>
    </citation>
    <scope>NUCLEOTIDE SEQUENCE [LARGE SCALE GENOMIC DNA]</scope>
    <source>
        <strain evidence="1 2">CC-CTC003</strain>
    </source>
</reference>
<name>A0A4S4A4E4_9FLAO</name>
<dbReference type="Proteomes" id="UP000307507">
    <property type="component" value="Unassembled WGS sequence"/>
</dbReference>
<evidence type="ECO:0000313" key="2">
    <source>
        <dbReference type="Proteomes" id="UP000307507"/>
    </source>
</evidence>
<protein>
    <recommendedName>
        <fullName evidence="3">Right handed beta helix region</fullName>
    </recommendedName>
</protein>
<evidence type="ECO:0008006" key="3">
    <source>
        <dbReference type="Google" id="ProtNLM"/>
    </source>
</evidence>